<dbReference type="Proteomes" id="UP000265816">
    <property type="component" value="Unassembled WGS sequence"/>
</dbReference>
<dbReference type="Pfam" id="PF14411">
    <property type="entry name" value="LHH"/>
    <property type="match status" value="1"/>
</dbReference>
<keyword evidence="4" id="KW-1185">Reference proteome</keyword>
<gene>
    <name evidence="3" type="ORF">D1970_18205</name>
</gene>
<reference evidence="3 4" key="1">
    <citation type="submission" date="2018-08" db="EMBL/GenBank/DDBJ databases">
        <title>Bacillus jemisoniae sp. nov., Bacillus chryseoplanitiae sp. nov., Bacillus resnikiae sp. nov., and Bacillus frankliniae sp. nov., isolated from Viking spacecraft and associated surfaces.</title>
        <authorList>
            <person name="Seuylemezian A."/>
            <person name="Vaishampayan P."/>
        </authorList>
    </citation>
    <scope>NUCLEOTIDE SEQUENCE [LARGE SCALE GENOMIC DNA]</scope>
    <source>
        <strain evidence="3 4">JJ-247</strain>
    </source>
</reference>
<dbReference type="OrthoDB" id="1074132at2"/>
<protein>
    <recommendedName>
        <fullName evidence="2">LHH domain-containing protein</fullName>
    </recommendedName>
</protein>
<feature type="domain" description="LHH" evidence="2">
    <location>
        <begin position="525"/>
        <end position="599"/>
    </location>
</feature>
<proteinExistence type="predicted"/>
<evidence type="ECO:0000313" key="3">
    <source>
        <dbReference type="EMBL" id="RID82667.1"/>
    </source>
</evidence>
<dbReference type="EMBL" id="QWVT01000033">
    <property type="protein sequence ID" value="RID82667.1"/>
    <property type="molecule type" value="Genomic_DNA"/>
</dbReference>
<feature type="coiled-coil region" evidence="1">
    <location>
        <begin position="12"/>
        <end position="82"/>
    </location>
</feature>
<evidence type="ECO:0000259" key="2">
    <source>
        <dbReference type="Pfam" id="PF14411"/>
    </source>
</evidence>
<keyword evidence="1" id="KW-0175">Coiled coil</keyword>
<organism evidence="3 4">
    <name type="scientific">Mesobacillus zeae</name>
    <dbReference type="NCBI Taxonomy" id="1917180"/>
    <lineage>
        <taxon>Bacteria</taxon>
        <taxon>Bacillati</taxon>
        <taxon>Bacillota</taxon>
        <taxon>Bacilli</taxon>
        <taxon>Bacillales</taxon>
        <taxon>Bacillaceae</taxon>
        <taxon>Mesobacillus</taxon>
    </lineage>
</organism>
<comment type="caution">
    <text evidence="3">The sequence shown here is derived from an EMBL/GenBank/DDBJ whole genome shotgun (WGS) entry which is preliminary data.</text>
</comment>
<dbReference type="InterPro" id="IPR026834">
    <property type="entry name" value="LHH"/>
</dbReference>
<evidence type="ECO:0000256" key="1">
    <source>
        <dbReference type="SAM" id="Coils"/>
    </source>
</evidence>
<dbReference type="AlphaFoldDB" id="A0A398AYH6"/>
<sequence length="609" mass="67502">MKRDLQINYGILDNIIEQLHTYKNALNKMESSLEKINSFIAHNQGESIEAWEDQVRGIKRDIKNYRTQVKDLTNLFENYVERTTTHIAPLSRNAMMRVDRNDISWNLDSIDNAVTGTMYGLIGHADRAPFPRFFEDISDSEKEKSQANKAKLEGIKSKLKHSETRLKNKVEKLWRIHETKVIKFENTDDDFHNKALNVNMKYTSFLDGISDTFEKGWEVLSGLVKGLAVAVAGLVTGVLVLAKDGIVVSLSSQIPDAVEPDFLKEEANATIDKYKKAAMQAIKDPGGILEAIGQSFSDTYEKEGIAYLTGAALPSLVPVAGVAGKISKVGKLAGKAPASKTKGFSGNIKAKVDDLVGKGNTFEGFKTRVSGAVSSTTSQFTKAIKAPFSNKFVQRALNKARSDLAEIGRALGGLKVPVAIEKRALATDFGQINTYGLKTKNLNDQFPQFAKVVDRVEGSGGKGEVAKGAGKSNLTNDIYKVTSKDVQQAIKGYEQTGKFTAHFKGFEVKAQRSLSHLSDKQLKFLFKKGYSPKDGANDTVILHHHVQKVEGPIIEMPSRYHDLGNKRQHPFGNKGGVGKGEERQQFDKWRKEYWKARYANELIKRGIIE</sequence>
<evidence type="ECO:0000313" key="4">
    <source>
        <dbReference type="Proteomes" id="UP000265816"/>
    </source>
</evidence>
<accession>A0A398AYH6</accession>
<dbReference type="RefSeq" id="WP_119114283.1">
    <property type="nucleotide sequence ID" value="NZ_CBCSEO010000013.1"/>
</dbReference>
<name>A0A398AYH6_9BACI</name>